<keyword evidence="6" id="KW-0045">Antibiotic biosynthesis</keyword>
<dbReference type="InterPro" id="IPR010071">
    <property type="entry name" value="AA_adenyl_dom"/>
</dbReference>
<keyword evidence="9" id="KW-1185">Reference proteome</keyword>
<dbReference type="InterPro" id="IPR001242">
    <property type="entry name" value="Condensation_dom"/>
</dbReference>
<dbReference type="AlphaFoldDB" id="A0A4P6JPD5"/>
<keyword evidence="4" id="KW-0597">Phosphoprotein</keyword>
<dbReference type="InterPro" id="IPR000873">
    <property type="entry name" value="AMP-dep_synth/lig_dom"/>
</dbReference>
<dbReference type="Pfam" id="PF13193">
    <property type="entry name" value="AMP-binding_C"/>
    <property type="match status" value="1"/>
</dbReference>
<comment type="similarity">
    <text evidence="2">Belongs to the ATP-dependent AMP-binding enzyme family.</text>
</comment>
<dbReference type="FunFam" id="1.10.1200.10:FF:000005">
    <property type="entry name" value="Nonribosomal peptide synthetase 1"/>
    <property type="match status" value="1"/>
</dbReference>
<dbReference type="Pfam" id="PF00550">
    <property type="entry name" value="PP-binding"/>
    <property type="match status" value="1"/>
</dbReference>
<protein>
    <submittedName>
        <fullName evidence="8">Amino acid adenylation domain-containing protein</fullName>
    </submittedName>
</protein>
<reference evidence="8 9" key="1">
    <citation type="submission" date="2019-01" db="EMBL/GenBank/DDBJ databases">
        <title>Ktedonosporobacter rubrisoli SCAWS-G2.</title>
        <authorList>
            <person name="Huang Y."/>
            <person name="Yan B."/>
        </authorList>
    </citation>
    <scope>NUCLEOTIDE SEQUENCE [LARGE SCALE GENOMIC DNA]</scope>
    <source>
        <strain evidence="8 9">SCAWS-G2</strain>
    </source>
</reference>
<dbReference type="KEGG" id="kbs:EPA93_15025"/>
<dbReference type="PROSITE" id="PS00455">
    <property type="entry name" value="AMP_BINDING"/>
    <property type="match status" value="1"/>
</dbReference>
<evidence type="ECO:0000256" key="2">
    <source>
        <dbReference type="ARBA" id="ARBA00006432"/>
    </source>
</evidence>
<dbReference type="InterPro" id="IPR036736">
    <property type="entry name" value="ACP-like_sf"/>
</dbReference>
<keyword evidence="5" id="KW-0677">Repeat</keyword>
<name>A0A4P6JPD5_KTERU</name>
<dbReference type="FunFam" id="3.30.300.30:FF:000010">
    <property type="entry name" value="Enterobactin synthetase component F"/>
    <property type="match status" value="1"/>
</dbReference>
<dbReference type="Gene3D" id="1.10.1200.10">
    <property type="entry name" value="ACP-like"/>
    <property type="match status" value="1"/>
</dbReference>
<dbReference type="GO" id="GO:0043041">
    <property type="term" value="P:amino acid activation for nonribosomal peptide biosynthetic process"/>
    <property type="evidence" value="ECO:0007669"/>
    <property type="project" value="TreeGrafter"/>
</dbReference>
<dbReference type="GO" id="GO:0005737">
    <property type="term" value="C:cytoplasm"/>
    <property type="evidence" value="ECO:0007669"/>
    <property type="project" value="TreeGrafter"/>
</dbReference>
<dbReference type="Gene3D" id="3.30.300.30">
    <property type="match status" value="1"/>
</dbReference>
<dbReference type="InterPro" id="IPR025110">
    <property type="entry name" value="AMP-bd_C"/>
</dbReference>
<dbReference type="SUPFAM" id="SSF56801">
    <property type="entry name" value="Acetyl-CoA synthetase-like"/>
    <property type="match status" value="1"/>
</dbReference>
<dbReference type="OrthoDB" id="9778383at2"/>
<organism evidence="8 9">
    <name type="scientific">Ktedonosporobacter rubrisoli</name>
    <dbReference type="NCBI Taxonomy" id="2509675"/>
    <lineage>
        <taxon>Bacteria</taxon>
        <taxon>Bacillati</taxon>
        <taxon>Chloroflexota</taxon>
        <taxon>Ktedonobacteria</taxon>
        <taxon>Ktedonobacterales</taxon>
        <taxon>Ktedonosporobacteraceae</taxon>
        <taxon>Ktedonosporobacter</taxon>
    </lineage>
</organism>
<feature type="domain" description="Carrier" evidence="7">
    <location>
        <begin position="448"/>
        <end position="522"/>
    </location>
</feature>
<dbReference type="Proteomes" id="UP000290365">
    <property type="component" value="Chromosome"/>
</dbReference>
<dbReference type="Gene3D" id="3.40.50.980">
    <property type="match status" value="2"/>
</dbReference>
<dbReference type="GO" id="GO:0044550">
    <property type="term" value="P:secondary metabolite biosynthetic process"/>
    <property type="evidence" value="ECO:0007669"/>
    <property type="project" value="TreeGrafter"/>
</dbReference>
<evidence type="ECO:0000256" key="4">
    <source>
        <dbReference type="ARBA" id="ARBA00022553"/>
    </source>
</evidence>
<keyword evidence="3" id="KW-0596">Phosphopantetheine</keyword>
<dbReference type="CDD" id="cd19534">
    <property type="entry name" value="E_NRPS"/>
    <property type="match status" value="1"/>
</dbReference>
<gene>
    <name evidence="8" type="ORF">EPA93_15025</name>
</gene>
<evidence type="ECO:0000313" key="9">
    <source>
        <dbReference type="Proteomes" id="UP000290365"/>
    </source>
</evidence>
<dbReference type="PROSITE" id="PS50075">
    <property type="entry name" value="CARRIER"/>
    <property type="match status" value="1"/>
</dbReference>
<dbReference type="InterPro" id="IPR010060">
    <property type="entry name" value="NRPS_synth"/>
</dbReference>
<dbReference type="PANTHER" id="PTHR45527">
    <property type="entry name" value="NONRIBOSOMAL PEPTIDE SYNTHETASE"/>
    <property type="match status" value="1"/>
</dbReference>
<accession>A0A4P6JPD5</accession>
<dbReference type="SUPFAM" id="SSF52777">
    <property type="entry name" value="CoA-dependent acyltransferases"/>
    <property type="match status" value="2"/>
</dbReference>
<sequence length="1008" mass="113146">MSRTLSRDDCSCASYSQSRGAYVPLDPQYPPERLQFIMQDTALKNLITTVPLRERMTWAAPARFMCLDQLPELSQQQDCNPKSHTYSENLAYIIYTSGSTGYPKGAMLAHKGVVNLIWAQVNIFQQQPASRILQFSSLNFDASLFEIVMAWGAGTILHLAEQEVFRSGPELISLLYEQAITTLTIPPSILSALSFDVPPAHLQTLICAGEPCPASLVATWAEGRHMFNAYGPTETTVWASVQPCLDIQTPPPIGHPIANVKLYVLDPCLQPVPVGVPGELYIGGAGLARGYFNRPAMTAERFIPHPFSTEPGERLYKTGDIVSYLDSGAIEYIGRNDEQIKLRGFRVELGEIDATLRRHPAIRDCALLVREDEPGNKRLVAYVVMQPASTFSPGELRVFLEEHLPGHMIPSFYVPLVDLPLSPNGKLDRRSLPVPEQSETTRSNTYVAPTGFVEKLLADIWSNVLKVERIGIYEHFFELGGDSILAISVCNQARQAGLKITPRQLFRYPTIAALAFHAFSATGGSTQAEQGFILGEAPLTPIQSWFFAQQLPNPHHWNMAWLLQLKEKLSPAILEKALGFLLQQHDALRLRFFRDGQRDWQQKFVPPDALVPFTLVDLAALPEAEQSLTMESIIARLQTSLHLTCGPLIRATLFTLGPQRLTYLFLVAHHLVVDAVSWHILLEDLQKAYRQFAQGKPLYLMKTASFKQWASLLHEYVQSQAAQEELDYWLAYAQETVPRLPADYSHGLNLEATAADVLVHLDGQETRMLLREMPIVFQAQVTDILLTALALAVKQWTGQSKVAIDLEGHGREEIREGIDLTRTVGWFTTLTPLVLDLVQAQEPEMGLQIVKKYLQRLPEKGIGYGVLRFLSAEKEVRERLKALSQAEISFNYLGSQELEETDLWRPMQTFCGPYHSQQGMRPYLIEVNCFMHEGKLSTQWTYSSTIYNQTTIAQLAQEFQRILRSLLQPDQVIQASTPTPAQFPKARTSQKDLIKVLSKVKNFVGDEV</sequence>
<dbReference type="GO" id="GO:0008610">
    <property type="term" value="P:lipid biosynthetic process"/>
    <property type="evidence" value="ECO:0007669"/>
    <property type="project" value="UniProtKB-ARBA"/>
</dbReference>
<dbReference type="Gene3D" id="3.30.559.30">
    <property type="entry name" value="Nonribosomal peptide synthetase, condensation domain"/>
    <property type="match status" value="1"/>
</dbReference>
<dbReference type="Gene3D" id="3.30.559.10">
    <property type="entry name" value="Chloramphenicol acetyltransferase-like domain"/>
    <property type="match status" value="1"/>
</dbReference>
<dbReference type="Pfam" id="PF00668">
    <property type="entry name" value="Condensation"/>
    <property type="match status" value="1"/>
</dbReference>
<dbReference type="GO" id="GO:0017000">
    <property type="term" value="P:antibiotic biosynthetic process"/>
    <property type="evidence" value="ECO:0007669"/>
    <property type="project" value="UniProtKB-KW"/>
</dbReference>
<comment type="cofactor">
    <cofactor evidence="1">
        <name>pantetheine 4'-phosphate</name>
        <dbReference type="ChEBI" id="CHEBI:47942"/>
    </cofactor>
</comment>
<dbReference type="SUPFAM" id="SSF47336">
    <property type="entry name" value="ACP-like"/>
    <property type="match status" value="1"/>
</dbReference>
<dbReference type="InterPro" id="IPR020845">
    <property type="entry name" value="AMP-binding_CS"/>
</dbReference>
<evidence type="ECO:0000256" key="1">
    <source>
        <dbReference type="ARBA" id="ARBA00001957"/>
    </source>
</evidence>
<dbReference type="InterPro" id="IPR045851">
    <property type="entry name" value="AMP-bd_C_sf"/>
</dbReference>
<evidence type="ECO:0000313" key="8">
    <source>
        <dbReference type="EMBL" id="QBD77237.1"/>
    </source>
</evidence>
<dbReference type="InterPro" id="IPR023213">
    <property type="entry name" value="CAT-like_dom_sf"/>
</dbReference>
<dbReference type="PANTHER" id="PTHR45527:SF1">
    <property type="entry name" value="FATTY ACID SYNTHASE"/>
    <property type="match status" value="1"/>
</dbReference>
<dbReference type="Gene3D" id="2.30.38.10">
    <property type="entry name" value="Luciferase, Domain 3"/>
    <property type="match status" value="1"/>
</dbReference>
<evidence type="ECO:0000256" key="6">
    <source>
        <dbReference type="ARBA" id="ARBA00023194"/>
    </source>
</evidence>
<dbReference type="Pfam" id="PF00501">
    <property type="entry name" value="AMP-binding"/>
    <property type="match status" value="1"/>
</dbReference>
<evidence type="ECO:0000256" key="3">
    <source>
        <dbReference type="ARBA" id="ARBA00022450"/>
    </source>
</evidence>
<dbReference type="NCBIfam" id="TIGR01733">
    <property type="entry name" value="AA-adenyl-dom"/>
    <property type="match status" value="1"/>
</dbReference>
<dbReference type="GO" id="GO:0031177">
    <property type="term" value="F:phosphopantetheine binding"/>
    <property type="evidence" value="ECO:0007669"/>
    <property type="project" value="InterPro"/>
</dbReference>
<evidence type="ECO:0000259" key="7">
    <source>
        <dbReference type="PROSITE" id="PS50075"/>
    </source>
</evidence>
<evidence type="ECO:0000256" key="5">
    <source>
        <dbReference type="ARBA" id="ARBA00022737"/>
    </source>
</evidence>
<dbReference type="GO" id="GO:0003824">
    <property type="term" value="F:catalytic activity"/>
    <property type="evidence" value="ECO:0007669"/>
    <property type="project" value="InterPro"/>
</dbReference>
<dbReference type="NCBIfam" id="TIGR01720">
    <property type="entry name" value="NRPS-para261"/>
    <property type="match status" value="1"/>
</dbReference>
<proteinExistence type="inferred from homology"/>
<dbReference type="InterPro" id="IPR020806">
    <property type="entry name" value="PKS_PP-bd"/>
</dbReference>
<dbReference type="FunFam" id="2.30.38.10:FF:000001">
    <property type="entry name" value="Non-ribosomal peptide synthetase PvdI"/>
    <property type="match status" value="1"/>
</dbReference>
<dbReference type="SMART" id="SM00823">
    <property type="entry name" value="PKS_PP"/>
    <property type="match status" value="1"/>
</dbReference>
<dbReference type="InterPro" id="IPR009081">
    <property type="entry name" value="PP-bd_ACP"/>
</dbReference>
<dbReference type="EMBL" id="CP035758">
    <property type="protein sequence ID" value="QBD77237.1"/>
    <property type="molecule type" value="Genomic_DNA"/>
</dbReference>